<evidence type="ECO:0000256" key="2">
    <source>
        <dbReference type="SAM" id="Phobius"/>
    </source>
</evidence>
<feature type="compositionally biased region" description="Polar residues" evidence="1">
    <location>
        <begin position="253"/>
        <end position="263"/>
    </location>
</feature>
<feature type="region of interest" description="Disordered" evidence="1">
    <location>
        <begin position="139"/>
        <end position="158"/>
    </location>
</feature>
<name>A0A1G9U5K5_9HYPH</name>
<feature type="transmembrane region" description="Helical" evidence="2">
    <location>
        <begin position="15"/>
        <end position="36"/>
    </location>
</feature>
<keyword evidence="2" id="KW-0472">Membrane</keyword>
<dbReference type="RefSeq" id="WP_091713711.1">
    <property type="nucleotide sequence ID" value="NZ_FNHS01000002.1"/>
</dbReference>
<dbReference type="OrthoDB" id="7986192at2"/>
<evidence type="ECO:0000313" key="3">
    <source>
        <dbReference type="EMBL" id="SDM55142.1"/>
    </source>
</evidence>
<feature type="compositionally biased region" description="Basic and acidic residues" evidence="1">
    <location>
        <begin position="92"/>
        <end position="123"/>
    </location>
</feature>
<feature type="region of interest" description="Disordered" evidence="1">
    <location>
        <begin position="196"/>
        <end position="218"/>
    </location>
</feature>
<keyword evidence="2" id="KW-0812">Transmembrane</keyword>
<organism evidence="3 4">
    <name type="scientific">Methylobacterium phyllostachyos</name>
    <dbReference type="NCBI Taxonomy" id="582672"/>
    <lineage>
        <taxon>Bacteria</taxon>
        <taxon>Pseudomonadati</taxon>
        <taxon>Pseudomonadota</taxon>
        <taxon>Alphaproteobacteria</taxon>
        <taxon>Hyphomicrobiales</taxon>
        <taxon>Methylobacteriaceae</taxon>
        <taxon>Methylobacterium</taxon>
    </lineage>
</organism>
<feature type="region of interest" description="Disordered" evidence="1">
    <location>
        <begin position="88"/>
        <end position="123"/>
    </location>
</feature>
<sequence>MAIDYRSELRRPLPFSLAVIAAVLLLWLVVASIAGARQRGARDHRIGELEGQRTALQTDLDQQRSTAGTLTALQARIATSETEVKQATQAGEEAKAKAAGLAEEREAAERKAGEAKAASDAETKRLLDLQTQVTEAERKLAPLRDATTAAEKTATARTQELADVGRRLEDARQQEARLRADIAAMAQEANGKTADLAKAEERQQKAREGAAAAQKELADARTATEQAIKQRGDLEQAVASLTANREKLVAGNEQMTQQATQARETLDGTRKDLATAQAERDRVTAERGQAEQSVMKLTSDRDAAAAALEALQKRQADAQGQLATLTETMSARNKEVADVEEKLRSARAELADAQAKLANARQQLSTPPAPAATPVKPD</sequence>
<feature type="compositionally biased region" description="Basic and acidic residues" evidence="1">
    <location>
        <begin position="196"/>
        <end position="208"/>
    </location>
</feature>
<dbReference type="Gene3D" id="1.10.287.1490">
    <property type="match status" value="1"/>
</dbReference>
<proteinExistence type="predicted"/>
<keyword evidence="2" id="KW-1133">Transmembrane helix</keyword>
<accession>A0A1G9U5K5</accession>
<protein>
    <recommendedName>
        <fullName evidence="5">Chromosome partitioning protein ParA</fullName>
    </recommendedName>
</protein>
<evidence type="ECO:0008006" key="5">
    <source>
        <dbReference type="Google" id="ProtNLM"/>
    </source>
</evidence>
<feature type="region of interest" description="Disordered" evidence="1">
    <location>
        <begin position="251"/>
        <end position="298"/>
    </location>
</feature>
<feature type="compositionally biased region" description="Low complexity" evidence="1">
    <location>
        <begin position="146"/>
        <end position="158"/>
    </location>
</feature>
<evidence type="ECO:0000313" key="4">
    <source>
        <dbReference type="Proteomes" id="UP000198704"/>
    </source>
</evidence>
<feature type="compositionally biased region" description="Basic and acidic residues" evidence="1">
    <location>
        <begin position="264"/>
        <end position="289"/>
    </location>
</feature>
<dbReference type="EMBL" id="FNHS01000002">
    <property type="protein sequence ID" value="SDM55142.1"/>
    <property type="molecule type" value="Genomic_DNA"/>
</dbReference>
<reference evidence="4" key="1">
    <citation type="submission" date="2016-10" db="EMBL/GenBank/DDBJ databases">
        <authorList>
            <person name="Varghese N."/>
            <person name="Submissions S."/>
        </authorList>
    </citation>
    <scope>NUCLEOTIDE SEQUENCE [LARGE SCALE GENOMIC DNA]</scope>
    <source>
        <strain evidence="4">BL47</strain>
    </source>
</reference>
<dbReference type="Proteomes" id="UP000198704">
    <property type="component" value="Unassembled WGS sequence"/>
</dbReference>
<dbReference type="STRING" id="582672.SAMN05216360_102414"/>
<gene>
    <name evidence="3" type="ORF">SAMN05216360_102414</name>
</gene>
<keyword evidence="4" id="KW-1185">Reference proteome</keyword>
<dbReference type="AlphaFoldDB" id="A0A1G9U5K5"/>
<evidence type="ECO:0000256" key="1">
    <source>
        <dbReference type="SAM" id="MobiDB-lite"/>
    </source>
</evidence>
<feature type="region of interest" description="Disordered" evidence="1">
    <location>
        <begin position="354"/>
        <end position="378"/>
    </location>
</feature>